<dbReference type="Gene3D" id="3.40.390.10">
    <property type="entry name" value="Collagenase (Catalytic Domain)"/>
    <property type="match status" value="1"/>
</dbReference>
<dbReference type="InterPro" id="IPR024079">
    <property type="entry name" value="MetalloPept_cat_dom_sf"/>
</dbReference>
<proteinExistence type="predicted"/>
<comment type="caution">
    <text evidence="1">The sequence shown here is derived from an EMBL/GenBank/DDBJ whole genome shotgun (WGS) entry which is preliminary data.</text>
</comment>
<dbReference type="SUPFAM" id="SSF55486">
    <property type="entry name" value="Metalloproteases ('zincins'), catalytic domain"/>
    <property type="match status" value="1"/>
</dbReference>
<dbReference type="AlphaFoldDB" id="A0A1G2KZC8"/>
<organism evidence="1 2">
    <name type="scientific">Candidatus Sungbacteria bacterium RIFCSPHIGHO2_02_FULL_51_29</name>
    <dbReference type="NCBI Taxonomy" id="1802273"/>
    <lineage>
        <taxon>Bacteria</taxon>
        <taxon>Candidatus Sungiibacteriota</taxon>
    </lineage>
</organism>
<name>A0A1G2KZC8_9BACT</name>
<protein>
    <recommendedName>
        <fullName evidence="3">Peptidase M10 metallopeptidase domain-containing protein</fullName>
    </recommendedName>
</protein>
<dbReference type="EMBL" id="MHQL01000007">
    <property type="protein sequence ID" value="OHA03841.1"/>
    <property type="molecule type" value="Genomic_DNA"/>
</dbReference>
<evidence type="ECO:0000313" key="1">
    <source>
        <dbReference type="EMBL" id="OHA03841.1"/>
    </source>
</evidence>
<evidence type="ECO:0008006" key="3">
    <source>
        <dbReference type="Google" id="ProtNLM"/>
    </source>
</evidence>
<reference evidence="1 2" key="1">
    <citation type="journal article" date="2016" name="Nat. Commun.">
        <title>Thousands of microbial genomes shed light on interconnected biogeochemical processes in an aquifer system.</title>
        <authorList>
            <person name="Anantharaman K."/>
            <person name="Brown C.T."/>
            <person name="Hug L.A."/>
            <person name="Sharon I."/>
            <person name="Castelle C.J."/>
            <person name="Probst A.J."/>
            <person name="Thomas B.C."/>
            <person name="Singh A."/>
            <person name="Wilkins M.J."/>
            <person name="Karaoz U."/>
            <person name="Brodie E.L."/>
            <person name="Williams K.H."/>
            <person name="Hubbard S.S."/>
            <person name="Banfield J.F."/>
        </authorList>
    </citation>
    <scope>NUCLEOTIDE SEQUENCE [LARGE SCALE GENOMIC DNA]</scope>
</reference>
<dbReference type="Proteomes" id="UP000177811">
    <property type="component" value="Unassembled WGS sequence"/>
</dbReference>
<evidence type="ECO:0000313" key="2">
    <source>
        <dbReference type="Proteomes" id="UP000177811"/>
    </source>
</evidence>
<dbReference type="GO" id="GO:0008237">
    <property type="term" value="F:metallopeptidase activity"/>
    <property type="evidence" value="ECO:0007669"/>
    <property type="project" value="InterPro"/>
</dbReference>
<gene>
    <name evidence="1" type="ORF">A3C16_05140</name>
</gene>
<accession>A0A1G2KZC8</accession>
<sequence length="263" mass="28898">MKNMFHIGRIGIVVLFGAVFAVGIAHASHSWGGYHWARAANPFTVALGDNVSVGWDGHLATASSDWSASSVLDAVVAPGLVTTKKCSPTAGRAEICNAKYGRNGWLGIASVWVSGEHITKGTVRLNDTYFAMAKYNTPAWKNLVMCQEVGHIFGLDHQDENFTNAPLGTCMDYTNDPMPNQHPNQHDYDMLEALYAHLDAVTTTSGSPVNAVADIDTEDPREWGRERRMSRDGSASLFERDFGHGQKMFTFVVWAEQGLRKHQ</sequence>